<dbReference type="InterPro" id="IPR001087">
    <property type="entry name" value="GDSL"/>
</dbReference>
<proteinExistence type="predicted"/>
<name>A0A2S6I029_9BACT</name>
<sequence length="308" mass="34665">MLKKAFTFLAIALLVVFLVGELVGRYFGLHDYPTHVSSDTFEYIHSPNQDRTIYGNHFITNEFSMRSEPISPEDSLIVLLIGDSVVNGGNLTDHDSLASTLLEKSLSDELGQKVRVLNIAAGSWGPDNGMEYVKKYGLFGADAIVLVFSSHDAHDNIKLERSIVDNHPQYFSKNYPLAWGKLAERGWQQVEGRLFKKNKQNKIDNSDLGISEEKDFNAGFAYFRDVAASENIPLFLYLHASLEELKKQELNDDGLEIVQFSDSNNIQLITELETDLKPADFRDGIHYSDAGQKHLAKELQPLLLDVLE</sequence>
<dbReference type="GO" id="GO:0016788">
    <property type="term" value="F:hydrolase activity, acting on ester bonds"/>
    <property type="evidence" value="ECO:0007669"/>
    <property type="project" value="InterPro"/>
</dbReference>
<keyword evidence="2" id="KW-1185">Reference proteome</keyword>
<dbReference type="EMBL" id="PTJC01000008">
    <property type="protein sequence ID" value="PPK84222.1"/>
    <property type="molecule type" value="Genomic_DNA"/>
</dbReference>
<dbReference type="Proteomes" id="UP000237662">
    <property type="component" value="Unassembled WGS sequence"/>
</dbReference>
<organism evidence="1 2">
    <name type="scientific">Neolewinella xylanilytica</name>
    <dbReference type="NCBI Taxonomy" id="1514080"/>
    <lineage>
        <taxon>Bacteria</taxon>
        <taxon>Pseudomonadati</taxon>
        <taxon>Bacteroidota</taxon>
        <taxon>Saprospiria</taxon>
        <taxon>Saprospirales</taxon>
        <taxon>Lewinellaceae</taxon>
        <taxon>Neolewinella</taxon>
    </lineage>
</organism>
<dbReference type="Gene3D" id="3.40.50.1110">
    <property type="entry name" value="SGNH hydrolase"/>
    <property type="match status" value="1"/>
</dbReference>
<dbReference type="OrthoDB" id="7599050at2"/>
<protein>
    <recommendedName>
        <fullName evidence="3">Lysophospholipase L1-like esterase</fullName>
    </recommendedName>
</protein>
<dbReference type="RefSeq" id="WP_104421557.1">
    <property type="nucleotide sequence ID" value="NZ_PTJC01000008.1"/>
</dbReference>
<reference evidence="1 2" key="1">
    <citation type="submission" date="2018-02" db="EMBL/GenBank/DDBJ databases">
        <title>Genomic Encyclopedia of Archaeal and Bacterial Type Strains, Phase II (KMG-II): from individual species to whole genera.</title>
        <authorList>
            <person name="Goeker M."/>
        </authorList>
    </citation>
    <scope>NUCLEOTIDE SEQUENCE [LARGE SCALE GENOMIC DNA]</scope>
    <source>
        <strain evidence="1 2">DSM 29526</strain>
    </source>
</reference>
<dbReference type="AlphaFoldDB" id="A0A2S6I029"/>
<dbReference type="SUPFAM" id="SSF52266">
    <property type="entry name" value="SGNH hydrolase"/>
    <property type="match status" value="1"/>
</dbReference>
<accession>A0A2S6I029</accession>
<comment type="caution">
    <text evidence="1">The sequence shown here is derived from an EMBL/GenBank/DDBJ whole genome shotgun (WGS) entry which is preliminary data.</text>
</comment>
<gene>
    <name evidence="1" type="ORF">CLV84_3990</name>
</gene>
<dbReference type="Pfam" id="PF00657">
    <property type="entry name" value="Lipase_GDSL"/>
    <property type="match status" value="1"/>
</dbReference>
<dbReference type="InterPro" id="IPR036514">
    <property type="entry name" value="SGNH_hydro_sf"/>
</dbReference>
<evidence type="ECO:0008006" key="3">
    <source>
        <dbReference type="Google" id="ProtNLM"/>
    </source>
</evidence>
<evidence type="ECO:0000313" key="2">
    <source>
        <dbReference type="Proteomes" id="UP000237662"/>
    </source>
</evidence>
<evidence type="ECO:0000313" key="1">
    <source>
        <dbReference type="EMBL" id="PPK84222.1"/>
    </source>
</evidence>